<dbReference type="OrthoDB" id="5340910at2759"/>
<dbReference type="PROSITE" id="PS50002">
    <property type="entry name" value="SH3"/>
    <property type="match status" value="1"/>
</dbReference>
<keyword evidence="5 8" id="KW-0472">Membrane</keyword>
<keyword evidence="2 6" id="KW-0728">SH3 domain</keyword>
<evidence type="ECO:0000256" key="4">
    <source>
        <dbReference type="ARBA" id="ARBA00022989"/>
    </source>
</evidence>
<evidence type="ECO:0000256" key="8">
    <source>
        <dbReference type="SAM" id="Phobius"/>
    </source>
</evidence>
<feature type="domain" description="SH3" evidence="9">
    <location>
        <begin position="245"/>
        <end position="305"/>
    </location>
</feature>
<evidence type="ECO:0000256" key="3">
    <source>
        <dbReference type="ARBA" id="ARBA00022692"/>
    </source>
</evidence>
<dbReference type="Gene3D" id="2.30.30.40">
    <property type="entry name" value="SH3 Domains"/>
    <property type="match status" value="1"/>
</dbReference>
<dbReference type="STRING" id="1314674.A0A0D7BLH0"/>
<dbReference type="InterPro" id="IPR035521">
    <property type="entry name" value="Fus1_SH3"/>
</dbReference>
<feature type="region of interest" description="Disordered" evidence="7">
    <location>
        <begin position="56"/>
        <end position="142"/>
    </location>
</feature>
<evidence type="ECO:0000256" key="1">
    <source>
        <dbReference type="ARBA" id="ARBA00004167"/>
    </source>
</evidence>
<reference evidence="10 11" key="1">
    <citation type="journal article" date="2015" name="Fungal Genet. Biol.">
        <title>Evolution of novel wood decay mechanisms in Agaricales revealed by the genome sequences of Fistulina hepatica and Cylindrobasidium torrendii.</title>
        <authorList>
            <person name="Floudas D."/>
            <person name="Held B.W."/>
            <person name="Riley R."/>
            <person name="Nagy L.G."/>
            <person name="Koehler G."/>
            <person name="Ransdell A.S."/>
            <person name="Younus H."/>
            <person name="Chow J."/>
            <person name="Chiniquy J."/>
            <person name="Lipzen A."/>
            <person name="Tritt A."/>
            <person name="Sun H."/>
            <person name="Haridas S."/>
            <person name="LaButti K."/>
            <person name="Ohm R.A."/>
            <person name="Kues U."/>
            <person name="Blanchette R.A."/>
            <person name="Grigoriev I.V."/>
            <person name="Minto R.E."/>
            <person name="Hibbett D.S."/>
        </authorList>
    </citation>
    <scope>NUCLEOTIDE SEQUENCE [LARGE SCALE GENOMIC DNA]</scope>
    <source>
        <strain evidence="10 11">FP15055 ss-10</strain>
    </source>
</reference>
<accession>A0A0D7BLH0</accession>
<dbReference type="SUPFAM" id="SSF50044">
    <property type="entry name" value="SH3-domain"/>
    <property type="match status" value="1"/>
</dbReference>
<feature type="compositionally biased region" description="Low complexity" evidence="7">
    <location>
        <begin position="56"/>
        <end position="141"/>
    </location>
</feature>
<dbReference type="EMBL" id="KN880459">
    <property type="protein sequence ID" value="KIY71070.1"/>
    <property type="molecule type" value="Genomic_DNA"/>
</dbReference>
<keyword evidence="3 8" id="KW-0812">Transmembrane</keyword>
<gene>
    <name evidence="10" type="ORF">CYLTODRAFT_391061</name>
</gene>
<protein>
    <recommendedName>
        <fullName evidence="9">SH3 domain-containing protein</fullName>
    </recommendedName>
</protein>
<dbReference type="InterPro" id="IPR001452">
    <property type="entry name" value="SH3_domain"/>
</dbReference>
<dbReference type="Pfam" id="PF00018">
    <property type="entry name" value="SH3_1"/>
    <property type="match status" value="1"/>
</dbReference>
<proteinExistence type="predicted"/>
<sequence length="310" mass="32204">MSFANQPHLPAERGYHRMKRIPQPFGKRADGDQEFTLTGPVTLTLTFPAAGTSSASTVVATSSRVPSTQTAVTDTDTSSSSSSSSASSSQPPSSTALSTPATTLATTSTQQPSASASVISSPSPSASSTPAQSGATSSGSSGLSGGATAGIVIVCLVLGVGVLFFVRFLVLRRRRSRKSPQWVNNVTPYSFSEKAETTGFMAAQDPPTPFIAPFAQHNERRSSSNFTMPAAPGSTYGNAPAQGAGPVENATVRSTFVPSLPDELSIVTGENVKIIQEFDDGWALCKNSAGEQGMVPLECLDRAYADTVRR</sequence>
<dbReference type="GO" id="GO:0071944">
    <property type="term" value="C:cell periphery"/>
    <property type="evidence" value="ECO:0007669"/>
    <property type="project" value="UniProtKB-ARBA"/>
</dbReference>
<organism evidence="10 11">
    <name type="scientific">Cylindrobasidium torrendii FP15055 ss-10</name>
    <dbReference type="NCBI Taxonomy" id="1314674"/>
    <lineage>
        <taxon>Eukaryota</taxon>
        <taxon>Fungi</taxon>
        <taxon>Dikarya</taxon>
        <taxon>Basidiomycota</taxon>
        <taxon>Agaricomycotina</taxon>
        <taxon>Agaricomycetes</taxon>
        <taxon>Agaricomycetidae</taxon>
        <taxon>Agaricales</taxon>
        <taxon>Marasmiineae</taxon>
        <taxon>Physalacriaceae</taxon>
        <taxon>Cylindrobasidium</taxon>
    </lineage>
</organism>
<dbReference type="GO" id="GO:0016020">
    <property type="term" value="C:membrane"/>
    <property type="evidence" value="ECO:0007669"/>
    <property type="project" value="UniProtKB-SubCell"/>
</dbReference>
<dbReference type="CDD" id="cd11854">
    <property type="entry name" value="SH3_Fus1p"/>
    <property type="match status" value="1"/>
</dbReference>
<name>A0A0D7BLH0_9AGAR</name>
<keyword evidence="11" id="KW-1185">Reference proteome</keyword>
<evidence type="ECO:0000256" key="5">
    <source>
        <dbReference type="ARBA" id="ARBA00023136"/>
    </source>
</evidence>
<keyword evidence="4 8" id="KW-1133">Transmembrane helix</keyword>
<evidence type="ECO:0000256" key="2">
    <source>
        <dbReference type="ARBA" id="ARBA00022443"/>
    </source>
</evidence>
<evidence type="ECO:0000313" key="10">
    <source>
        <dbReference type="EMBL" id="KIY71070.1"/>
    </source>
</evidence>
<feature type="region of interest" description="Disordered" evidence="7">
    <location>
        <begin position="1"/>
        <end position="33"/>
    </location>
</feature>
<dbReference type="InterPro" id="IPR051694">
    <property type="entry name" value="Immunoregulatory_rcpt-like"/>
</dbReference>
<feature type="transmembrane region" description="Helical" evidence="8">
    <location>
        <begin position="147"/>
        <end position="170"/>
    </location>
</feature>
<dbReference type="PANTHER" id="PTHR15549">
    <property type="entry name" value="PAIRED IMMUNOGLOBULIN-LIKE TYPE 2 RECEPTOR"/>
    <property type="match status" value="1"/>
</dbReference>
<dbReference type="PANTHER" id="PTHR15549:SF30">
    <property type="entry name" value="MID2 DOMAIN-CONTAINING PROTEIN"/>
    <property type="match status" value="1"/>
</dbReference>
<evidence type="ECO:0000313" key="11">
    <source>
        <dbReference type="Proteomes" id="UP000054007"/>
    </source>
</evidence>
<evidence type="ECO:0000256" key="6">
    <source>
        <dbReference type="PROSITE-ProRule" id="PRU00192"/>
    </source>
</evidence>
<dbReference type="Proteomes" id="UP000054007">
    <property type="component" value="Unassembled WGS sequence"/>
</dbReference>
<dbReference type="AlphaFoldDB" id="A0A0D7BLH0"/>
<dbReference type="InterPro" id="IPR036028">
    <property type="entry name" value="SH3-like_dom_sf"/>
</dbReference>
<dbReference type="SMART" id="SM00326">
    <property type="entry name" value="SH3"/>
    <property type="match status" value="1"/>
</dbReference>
<comment type="subcellular location">
    <subcellularLocation>
        <location evidence="1">Membrane</location>
        <topology evidence="1">Single-pass membrane protein</topology>
    </subcellularLocation>
</comment>
<evidence type="ECO:0000256" key="7">
    <source>
        <dbReference type="SAM" id="MobiDB-lite"/>
    </source>
</evidence>
<evidence type="ECO:0000259" key="9">
    <source>
        <dbReference type="PROSITE" id="PS50002"/>
    </source>
</evidence>